<keyword evidence="3" id="KW-1185">Reference proteome</keyword>
<dbReference type="InterPro" id="IPR040350">
    <property type="entry name" value="TMEM272"/>
</dbReference>
<keyword evidence="1" id="KW-0472">Membrane</keyword>
<feature type="transmembrane region" description="Helical" evidence="1">
    <location>
        <begin position="46"/>
        <end position="67"/>
    </location>
</feature>
<dbReference type="PANTHER" id="PTHR33444">
    <property type="entry name" value="SI:DKEY-19B23.12-RELATED"/>
    <property type="match status" value="1"/>
</dbReference>
<keyword evidence="1" id="KW-0812">Transmembrane</keyword>
<dbReference type="PANTHER" id="PTHR33444:SF2">
    <property type="entry name" value="MARVEL DOMAIN-CONTAINING PROTEIN"/>
    <property type="match status" value="1"/>
</dbReference>
<dbReference type="GeneTree" id="ENSGT00990000204615"/>
<reference evidence="2 3" key="1">
    <citation type="submission" date="2019-04" db="EMBL/GenBank/DDBJ databases">
        <authorList>
            <consortium name="Wellcome Sanger Institute Data Sharing"/>
        </authorList>
    </citation>
    <scope>NUCLEOTIDE SEQUENCE [LARGE SCALE GENOMIC DNA]</scope>
</reference>
<protein>
    <submittedName>
        <fullName evidence="2">Uncharacterized protein</fullName>
    </submittedName>
</protein>
<name>A0A8C9VWG0_SCLFO</name>
<organism evidence="2 3">
    <name type="scientific">Scleropages formosus</name>
    <name type="common">Asian bonytongue</name>
    <name type="synonym">Osteoglossum formosum</name>
    <dbReference type="NCBI Taxonomy" id="113540"/>
    <lineage>
        <taxon>Eukaryota</taxon>
        <taxon>Metazoa</taxon>
        <taxon>Chordata</taxon>
        <taxon>Craniata</taxon>
        <taxon>Vertebrata</taxon>
        <taxon>Euteleostomi</taxon>
        <taxon>Actinopterygii</taxon>
        <taxon>Neopterygii</taxon>
        <taxon>Teleostei</taxon>
        <taxon>Osteoglossocephala</taxon>
        <taxon>Osteoglossomorpha</taxon>
        <taxon>Osteoglossiformes</taxon>
        <taxon>Osteoglossidae</taxon>
        <taxon>Scleropages</taxon>
    </lineage>
</organism>
<keyword evidence="1" id="KW-1133">Transmembrane helix</keyword>
<dbReference type="Proteomes" id="UP000694397">
    <property type="component" value="Chromosome 13"/>
</dbReference>
<accession>A0A8C9VWG0</accession>
<evidence type="ECO:0000256" key="1">
    <source>
        <dbReference type="SAM" id="Phobius"/>
    </source>
</evidence>
<evidence type="ECO:0000313" key="2">
    <source>
        <dbReference type="Ensembl" id="ENSSFOP00015065668.1"/>
    </source>
</evidence>
<dbReference type="Ensembl" id="ENSSFOT00015050748.1">
    <property type="protein sequence ID" value="ENSSFOP00015065668.1"/>
    <property type="gene ID" value="ENSSFOG00015030668.1"/>
</dbReference>
<reference evidence="2" key="3">
    <citation type="submission" date="2025-09" db="UniProtKB">
        <authorList>
            <consortium name="Ensembl"/>
        </authorList>
    </citation>
    <scope>IDENTIFICATION</scope>
</reference>
<evidence type="ECO:0000313" key="3">
    <source>
        <dbReference type="Proteomes" id="UP000694397"/>
    </source>
</evidence>
<dbReference type="OrthoDB" id="6157510at2759"/>
<sequence length="132" mass="15303">HYMYVQVYSTQMQRNVSKRYDVIDIIININPALIINKIPALATPPIMLLLVAFLFCWFVTGNVWIFSVYPPNYDDTIPQEPYCDRNLYLFALWSTVAMYVLLGVLLLACICLSVCIWICGKKEPIRGFTWNV</sequence>
<proteinExistence type="predicted"/>
<reference evidence="2" key="2">
    <citation type="submission" date="2025-08" db="UniProtKB">
        <authorList>
            <consortium name="Ensembl"/>
        </authorList>
    </citation>
    <scope>IDENTIFICATION</scope>
</reference>
<dbReference type="AlphaFoldDB" id="A0A8C9VWG0"/>
<feature type="transmembrane region" description="Helical" evidence="1">
    <location>
        <begin position="87"/>
        <end position="120"/>
    </location>
</feature>